<sequence>MNFRKKALCFAGDVGSVSMAFSLIFPVMLLIFTTGNPLFILLFGVYGVDTVLTIVHRLMKRENIFEAHRQHLFQYLANEAQWPHVAVSALYMSIQLLLNAGIYFVWKNGDATTQCWFAIASMLLLGAVHTFVKFSIIRRQQIGA</sequence>
<keyword evidence="1" id="KW-0472">Membrane</keyword>
<dbReference type="AlphaFoldDB" id="A0A6I6GAT6"/>
<dbReference type="EMBL" id="CP046566">
    <property type="protein sequence ID" value="QGW28753.1"/>
    <property type="molecule type" value="Genomic_DNA"/>
</dbReference>
<keyword evidence="1" id="KW-1133">Transmembrane helix</keyword>
<protein>
    <recommendedName>
        <fullName evidence="4">Glycosyltransferase family 4 protein</fullName>
    </recommendedName>
</protein>
<proteinExistence type="predicted"/>
<feature type="transmembrane region" description="Helical" evidence="1">
    <location>
        <begin position="7"/>
        <end position="32"/>
    </location>
</feature>
<evidence type="ECO:0000256" key="1">
    <source>
        <dbReference type="SAM" id="Phobius"/>
    </source>
</evidence>
<feature type="transmembrane region" description="Helical" evidence="1">
    <location>
        <begin position="111"/>
        <end position="132"/>
    </location>
</feature>
<reference evidence="2 3" key="1">
    <citation type="submission" date="2019-11" db="EMBL/GenBank/DDBJ databases">
        <authorList>
            <person name="Im W.T."/>
        </authorList>
    </citation>
    <scope>NUCLEOTIDE SEQUENCE [LARGE SCALE GENOMIC DNA]</scope>
    <source>
        <strain evidence="2 3">SB-02</strain>
    </source>
</reference>
<dbReference type="KEGG" id="fls:GLV81_12165"/>
<dbReference type="RefSeq" id="WP_157479106.1">
    <property type="nucleotide sequence ID" value="NZ_CP046566.1"/>
</dbReference>
<evidence type="ECO:0000313" key="2">
    <source>
        <dbReference type="EMBL" id="QGW28753.1"/>
    </source>
</evidence>
<name>A0A6I6GAT6_9BACT</name>
<feature type="transmembrane region" description="Helical" evidence="1">
    <location>
        <begin position="38"/>
        <end position="59"/>
    </location>
</feature>
<evidence type="ECO:0008006" key="4">
    <source>
        <dbReference type="Google" id="ProtNLM"/>
    </source>
</evidence>
<keyword evidence="1" id="KW-0812">Transmembrane</keyword>
<feature type="transmembrane region" description="Helical" evidence="1">
    <location>
        <begin position="80"/>
        <end position="105"/>
    </location>
</feature>
<evidence type="ECO:0000313" key="3">
    <source>
        <dbReference type="Proteomes" id="UP000426027"/>
    </source>
</evidence>
<gene>
    <name evidence="2" type="ORF">GLV81_12165</name>
</gene>
<keyword evidence="3" id="KW-1185">Reference proteome</keyword>
<accession>A0A6I6GAT6</accession>
<dbReference type="Proteomes" id="UP000426027">
    <property type="component" value="Chromosome"/>
</dbReference>
<organism evidence="2 3">
    <name type="scientific">Phnomibacter ginsenosidimutans</name>
    <dbReference type="NCBI Taxonomy" id="2676868"/>
    <lineage>
        <taxon>Bacteria</taxon>
        <taxon>Pseudomonadati</taxon>
        <taxon>Bacteroidota</taxon>
        <taxon>Chitinophagia</taxon>
        <taxon>Chitinophagales</taxon>
        <taxon>Chitinophagaceae</taxon>
        <taxon>Phnomibacter</taxon>
    </lineage>
</organism>